<evidence type="ECO:0000313" key="2">
    <source>
        <dbReference type="EMBL" id="GCC43359.1"/>
    </source>
</evidence>
<feature type="non-terminal residue" evidence="2">
    <location>
        <position position="1"/>
    </location>
</feature>
<name>A0A401TL56_CHIPU</name>
<protein>
    <submittedName>
        <fullName evidence="2">Uncharacterized protein</fullName>
    </submittedName>
</protein>
<comment type="caution">
    <text evidence="2">The sequence shown here is derived from an EMBL/GenBank/DDBJ whole genome shotgun (WGS) entry which is preliminary data.</text>
</comment>
<feature type="compositionally biased region" description="Basic and acidic residues" evidence="1">
    <location>
        <begin position="1"/>
        <end position="16"/>
    </location>
</feature>
<sequence>ERNGDSGRTEWERASDSELGGSEMLLQRQIERRDIQSVGKERLEGERKRVDVAEGLEVNDREWMGGNE</sequence>
<dbReference type="EMBL" id="BEZZ01105328">
    <property type="protein sequence ID" value="GCC43359.1"/>
    <property type="molecule type" value="Genomic_DNA"/>
</dbReference>
<gene>
    <name evidence="2" type="ORF">chiPu_0027491</name>
</gene>
<proteinExistence type="predicted"/>
<dbReference type="Proteomes" id="UP000287033">
    <property type="component" value="Unassembled WGS sequence"/>
</dbReference>
<dbReference type="AlphaFoldDB" id="A0A401TL56"/>
<keyword evidence="3" id="KW-1185">Reference proteome</keyword>
<accession>A0A401TL56</accession>
<evidence type="ECO:0000256" key="1">
    <source>
        <dbReference type="SAM" id="MobiDB-lite"/>
    </source>
</evidence>
<organism evidence="2 3">
    <name type="scientific">Chiloscyllium punctatum</name>
    <name type="common">Brownbanded bambooshark</name>
    <name type="synonym">Hemiscyllium punctatum</name>
    <dbReference type="NCBI Taxonomy" id="137246"/>
    <lineage>
        <taxon>Eukaryota</taxon>
        <taxon>Metazoa</taxon>
        <taxon>Chordata</taxon>
        <taxon>Craniata</taxon>
        <taxon>Vertebrata</taxon>
        <taxon>Chondrichthyes</taxon>
        <taxon>Elasmobranchii</taxon>
        <taxon>Galeomorphii</taxon>
        <taxon>Galeoidea</taxon>
        <taxon>Orectolobiformes</taxon>
        <taxon>Hemiscylliidae</taxon>
        <taxon>Chiloscyllium</taxon>
    </lineage>
</organism>
<reference evidence="2 3" key="1">
    <citation type="journal article" date="2018" name="Nat. Ecol. Evol.">
        <title>Shark genomes provide insights into elasmobranch evolution and the origin of vertebrates.</title>
        <authorList>
            <person name="Hara Y"/>
            <person name="Yamaguchi K"/>
            <person name="Onimaru K"/>
            <person name="Kadota M"/>
            <person name="Koyanagi M"/>
            <person name="Keeley SD"/>
            <person name="Tatsumi K"/>
            <person name="Tanaka K"/>
            <person name="Motone F"/>
            <person name="Kageyama Y"/>
            <person name="Nozu R"/>
            <person name="Adachi N"/>
            <person name="Nishimura O"/>
            <person name="Nakagawa R"/>
            <person name="Tanegashima C"/>
            <person name="Kiyatake I"/>
            <person name="Matsumoto R"/>
            <person name="Murakumo K"/>
            <person name="Nishida K"/>
            <person name="Terakita A"/>
            <person name="Kuratani S"/>
            <person name="Sato K"/>
            <person name="Hyodo S Kuraku.S."/>
        </authorList>
    </citation>
    <scope>NUCLEOTIDE SEQUENCE [LARGE SCALE GENOMIC DNA]</scope>
</reference>
<feature type="region of interest" description="Disordered" evidence="1">
    <location>
        <begin position="1"/>
        <end position="30"/>
    </location>
</feature>
<evidence type="ECO:0000313" key="3">
    <source>
        <dbReference type="Proteomes" id="UP000287033"/>
    </source>
</evidence>